<proteinExistence type="inferred from homology"/>
<geneLocation type="plasmid" evidence="3 4">
    <name>pSAP_1</name>
</geneLocation>
<sequence length="318" mass="37853">MSNSLVDKKENKFIKKSNVIVRTITNDTSGLLTQRLFNFAISSIKFNTNFNGVVRVNLNDFCIFHDINNTNLYEKVVHKKKEMTIIEKEIDNITSLKFWLQDENKEEYSFINLFERGTWFKNQGILEFKVVQDLIKKHYIDLKKDYTNIYLPYTKEVTSKYSMRLYEYLRSYLYMNAKTKGTPTYAHEWNFEQLSKILNLSLNSCYFKNISILKKQILEPVKRDLLKTDIIFTYELIKNGRKYNQIILNTHLDLEKFNAQNPELEKVATKKEYEICKKYVNKSKLTENNLEKQKTKIIKQSLLSDKEVQKILDNIDCD</sequence>
<dbReference type="InterPro" id="IPR000525">
    <property type="entry name" value="Initiator_Rep_WH1"/>
</dbReference>
<accession>A0ABM8JQM7</accession>
<dbReference type="Gene3D" id="1.10.10.10">
    <property type="entry name" value="Winged helix-like DNA-binding domain superfamily/Winged helix DNA-binding domain"/>
    <property type="match status" value="1"/>
</dbReference>
<dbReference type="Pfam" id="PF01051">
    <property type="entry name" value="Rep3_N"/>
    <property type="match status" value="1"/>
</dbReference>
<evidence type="ECO:0000313" key="3">
    <source>
        <dbReference type="EMBL" id="BET39635.1"/>
    </source>
</evidence>
<dbReference type="EMBL" id="AP028956">
    <property type="protein sequence ID" value="BET39635.1"/>
    <property type="molecule type" value="Genomic_DNA"/>
</dbReference>
<organism evidence="3 4">
    <name type="scientific">Spiroplasma ixodetis</name>
    <dbReference type="NCBI Taxonomy" id="2141"/>
    <lineage>
        <taxon>Bacteria</taxon>
        <taxon>Bacillati</taxon>
        <taxon>Mycoplasmatota</taxon>
        <taxon>Mollicutes</taxon>
        <taxon>Entomoplasmatales</taxon>
        <taxon>Spiroplasmataceae</taxon>
        <taxon>Spiroplasma</taxon>
    </lineage>
</organism>
<dbReference type="Proteomes" id="UP001473424">
    <property type="component" value="Plasmid pSAP_1"/>
</dbReference>
<evidence type="ECO:0000256" key="1">
    <source>
        <dbReference type="ARBA" id="ARBA00038283"/>
    </source>
</evidence>
<name>A0ABM8JQM7_9MOLU</name>
<evidence type="ECO:0000259" key="2">
    <source>
        <dbReference type="Pfam" id="PF01051"/>
    </source>
</evidence>
<keyword evidence="3" id="KW-0614">Plasmid</keyword>
<feature type="domain" description="Initiator Rep protein WH1" evidence="2">
    <location>
        <begin position="14"/>
        <end position="169"/>
    </location>
</feature>
<protein>
    <recommendedName>
        <fullName evidence="2">Initiator Rep protein WH1 domain-containing protein</fullName>
    </recommendedName>
</protein>
<dbReference type="SUPFAM" id="SSF46785">
    <property type="entry name" value="Winged helix' DNA-binding domain"/>
    <property type="match status" value="2"/>
</dbReference>
<dbReference type="RefSeq" id="WP_353307270.1">
    <property type="nucleotide sequence ID" value="NZ_AP028956.1"/>
</dbReference>
<dbReference type="InterPro" id="IPR036388">
    <property type="entry name" value="WH-like_DNA-bd_sf"/>
</dbReference>
<evidence type="ECO:0000313" key="4">
    <source>
        <dbReference type="Proteomes" id="UP001473424"/>
    </source>
</evidence>
<dbReference type="InterPro" id="IPR036390">
    <property type="entry name" value="WH_DNA-bd_sf"/>
</dbReference>
<reference evidence="4" key="1">
    <citation type="journal article" date="2024" name="FEMS Microbiol. Lett.">
        <title>Genomic insights into Spiroplasma endosymbionts that induce male-killing and protective phenotypes in the pea aphid.</title>
        <authorList>
            <person name="Arai H."/>
            <person name="Legeai F."/>
            <person name="Kageyama D."/>
            <person name="Sugio A."/>
            <person name="Simon J.C."/>
        </authorList>
    </citation>
    <scope>NUCLEOTIDE SEQUENCE [LARGE SCALE GENOMIC DNA]</scope>
    <source>
        <strain evidence="4">sAp269</strain>
        <plasmid evidence="4">pSAP_1</plasmid>
    </source>
</reference>
<keyword evidence="4" id="KW-1185">Reference proteome</keyword>
<comment type="similarity">
    <text evidence="1">Belongs to the initiator RepB protein family.</text>
</comment>
<dbReference type="Pfam" id="PF21205">
    <property type="entry name" value="Rep3_C"/>
    <property type="match status" value="1"/>
</dbReference>
<gene>
    <name evidence="3" type="ORF">SAP269_22240</name>
</gene>